<keyword evidence="6" id="KW-1185">Reference proteome</keyword>
<dbReference type="Gene3D" id="3.90.1510.10">
    <property type="entry name" value="Glycerate kinase, domain 2"/>
    <property type="match status" value="1"/>
</dbReference>
<dbReference type="PIRSF" id="PIRSF006078">
    <property type="entry name" value="GlxK"/>
    <property type="match status" value="1"/>
</dbReference>
<evidence type="ECO:0000256" key="4">
    <source>
        <dbReference type="PIRNR" id="PIRNR006078"/>
    </source>
</evidence>
<proteinExistence type="inferred from homology"/>
<dbReference type="PANTHER" id="PTHR21599">
    <property type="entry name" value="GLYCERATE KINASE"/>
    <property type="match status" value="1"/>
</dbReference>
<dbReference type="InterPro" id="IPR004381">
    <property type="entry name" value="Glycerate_kinase"/>
</dbReference>
<evidence type="ECO:0000256" key="2">
    <source>
        <dbReference type="ARBA" id="ARBA00022679"/>
    </source>
</evidence>
<accession>A0A0W1ART1</accession>
<evidence type="ECO:0000313" key="6">
    <source>
        <dbReference type="Proteomes" id="UP000054709"/>
    </source>
</evidence>
<dbReference type="GO" id="GO:0008887">
    <property type="term" value="F:glycerate kinase activity"/>
    <property type="evidence" value="ECO:0007669"/>
    <property type="project" value="UniProtKB-UniRule"/>
</dbReference>
<dbReference type="AlphaFoldDB" id="A0A0W1ART1"/>
<dbReference type="InterPro" id="IPR018193">
    <property type="entry name" value="Glyc_kinase_flavodox-like_fold"/>
</dbReference>
<dbReference type="EMBL" id="LCZJ02000037">
    <property type="protein sequence ID" value="KTD84038.1"/>
    <property type="molecule type" value="Genomic_DNA"/>
</dbReference>
<protein>
    <submittedName>
        <fullName evidence="5">Glycerate kinase</fullName>
    </submittedName>
</protein>
<dbReference type="Gene3D" id="3.40.50.10350">
    <property type="entry name" value="Glycerate kinase, domain 1"/>
    <property type="match status" value="1"/>
</dbReference>
<comment type="similarity">
    <text evidence="1 4">Belongs to the glycerate kinase type-1 family.</text>
</comment>
<reference evidence="5 6" key="1">
    <citation type="journal article" date="2015" name="Int. Biodeterior. Biodegradation">
        <title>Physiological and genetic screening methods for the isolation of methyl tert-butyl ether-degrading bacteria for bioremediation purposes.</title>
        <authorList>
            <person name="Guisado I.M."/>
            <person name="Purswani J."/>
            <person name="Gonzalez Lopez J."/>
            <person name="Pozo C."/>
        </authorList>
    </citation>
    <scope>NUCLEOTIDE SEQUENCE [LARGE SCALE GENOMIC DNA]</scope>
    <source>
        <strain evidence="5 6">SH7</strain>
    </source>
</reference>
<evidence type="ECO:0000256" key="1">
    <source>
        <dbReference type="ARBA" id="ARBA00006284"/>
    </source>
</evidence>
<dbReference type="SUPFAM" id="SSF110738">
    <property type="entry name" value="Glycerate kinase I"/>
    <property type="match status" value="1"/>
</dbReference>
<organism evidence="5 6">
    <name type="scientific">Paenibacillus etheri</name>
    <dbReference type="NCBI Taxonomy" id="1306852"/>
    <lineage>
        <taxon>Bacteria</taxon>
        <taxon>Bacillati</taxon>
        <taxon>Bacillota</taxon>
        <taxon>Bacilli</taxon>
        <taxon>Bacillales</taxon>
        <taxon>Paenibacillaceae</taxon>
        <taxon>Paenibacillus</taxon>
    </lineage>
</organism>
<dbReference type="InterPro" id="IPR018197">
    <property type="entry name" value="Glycerate_kinase_RE-like"/>
</dbReference>
<keyword evidence="2 4" id="KW-0808">Transferase</keyword>
<keyword evidence="3 4" id="KW-0418">Kinase</keyword>
<name>A0A0W1ART1_9BACL</name>
<dbReference type="NCBIfam" id="TIGR00045">
    <property type="entry name" value="glycerate kinase"/>
    <property type="match status" value="1"/>
</dbReference>
<dbReference type="GO" id="GO:0031388">
    <property type="term" value="P:organic acid phosphorylation"/>
    <property type="evidence" value="ECO:0007669"/>
    <property type="project" value="UniProtKB-UniRule"/>
</dbReference>
<comment type="caution">
    <text evidence="5">The sequence shown here is derived from an EMBL/GenBank/DDBJ whole genome shotgun (WGS) entry which is preliminary data.</text>
</comment>
<sequence>MKFVLAPDSFKESMTAMEACEAIERGLRSSFPDAEYIKVPMADGGEGTVQSLVDATGGRIVHCDVTGPLGHPVNAFYGIMGDGKTAIIEMAAASGLGLVPKEERNPLITTTKGTGELIVHALNAGVRSIIMGLGGSATNDGGVGMAQALGFRFLREDGTEIGYGGGSLSELTRIDSAHVDPRLQGLQVVAACDVDNPLTGERGASAIFGPQKGATPDMVKQLDANLARFVNIIERDLGKEVNDTAGAGAAGGLGAGVMAFLGAKLKRGVNIVVDAMNLADKVKDADYVITGEGGMDSQTVYGKTPIGVAKVAQAAGVPVIALAGSLGNGVEAVYEHGIDMFFSIVPGVCTLDTALTNASFNMERTARNVGTLIKHSKR</sequence>
<dbReference type="Proteomes" id="UP000054709">
    <property type="component" value="Unassembled WGS sequence"/>
</dbReference>
<dbReference type="RefSeq" id="WP_060626113.1">
    <property type="nucleotide sequence ID" value="NZ_LCZJ02000037.1"/>
</dbReference>
<dbReference type="PANTHER" id="PTHR21599:SF0">
    <property type="entry name" value="GLYCERATE KINASE"/>
    <property type="match status" value="1"/>
</dbReference>
<evidence type="ECO:0000256" key="3">
    <source>
        <dbReference type="ARBA" id="ARBA00022777"/>
    </source>
</evidence>
<evidence type="ECO:0000313" key="5">
    <source>
        <dbReference type="EMBL" id="KTD84038.1"/>
    </source>
</evidence>
<dbReference type="Pfam" id="PF02595">
    <property type="entry name" value="Gly_kinase"/>
    <property type="match status" value="1"/>
</dbReference>
<dbReference type="InterPro" id="IPR036129">
    <property type="entry name" value="Glycerate_kinase_sf"/>
</dbReference>
<dbReference type="OrthoDB" id="9774290at2"/>
<gene>
    <name evidence="5" type="ORF">UQ64_28160</name>
</gene>